<feature type="domain" description="DUF202" evidence="6">
    <location>
        <begin position="25"/>
        <end position="87"/>
    </location>
</feature>
<feature type="transmembrane region" description="Helical" evidence="5">
    <location>
        <begin position="34"/>
        <end position="55"/>
    </location>
</feature>
<keyword evidence="8" id="KW-1185">Reference proteome</keyword>
<evidence type="ECO:0000256" key="1">
    <source>
        <dbReference type="ARBA" id="ARBA00004127"/>
    </source>
</evidence>
<dbReference type="InterPro" id="IPR003807">
    <property type="entry name" value="DUF202"/>
</dbReference>
<dbReference type="GO" id="GO:0012505">
    <property type="term" value="C:endomembrane system"/>
    <property type="evidence" value="ECO:0007669"/>
    <property type="project" value="UniProtKB-SubCell"/>
</dbReference>
<dbReference type="eggNOG" id="COG2149">
    <property type="taxonomic scope" value="Bacteria"/>
</dbReference>
<dbReference type="EMBL" id="AFNV02000012">
    <property type="protein sequence ID" value="ERJ19079.1"/>
    <property type="molecule type" value="Genomic_DNA"/>
</dbReference>
<accession>F7Q551</accession>
<keyword evidence="4 5" id="KW-0472">Membrane</keyword>
<reference evidence="7 8" key="2">
    <citation type="journal article" date="2013" name="PLoS ONE">
        <title>INDIGO - INtegrated Data Warehouse of MIcrobial GenOmes with Examples from the Red Sea Extremophiles.</title>
        <authorList>
            <person name="Alam I."/>
            <person name="Antunes A."/>
            <person name="Kamau A.A."/>
            <person name="Ba Alawi W."/>
            <person name="Kalkatawi M."/>
            <person name="Stingl U."/>
            <person name="Bajic V.B."/>
        </authorList>
    </citation>
    <scope>NUCLEOTIDE SEQUENCE [LARGE SCALE GENOMIC DNA]</scope>
    <source>
        <strain evidence="7 8">E1L3A</strain>
    </source>
</reference>
<comment type="caution">
    <text evidence="7">The sequence shown here is derived from an EMBL/GenBank/DDBJ whole genome shotgun (WGS) entry which is preliminary data.</text>
</comment>
<dbReference type="STRING" id="1033802.SSPSH_001918"/>
<evidence type="ECO:0000313" key="8">
    <source>
        <dbReference type="Proteomes" id="UP000006242"/>
    </source>
</evidence>
<evidence type="ECO:0000259" key="6">
    <source>
        <dbReference type="Pfam" id="PF02656"/>
    </source>
</evidence>
<dbReference type="OrthoDB" id="582337at2"/>
<evidence type="ECO:0000256" key="2">
    <source>
        <dbReference type="ARBA" id="ARBA00022692"/>
    </source>
</evidence>
<keyword evidence="3 5" id="KW-1133">Transmembrane helix</keyword>
<evidence type="ECO:0000256" key="3">
    <source>
        <dbReference type="ARBA" id="ARBA00022989"/>
    </source>
</evidence>
<comment type="subcellular location">
    <subcellularLocation>
        <location evidence="1">Endomembrane system</location>
        <topology evidence="1">Multi-pass membrane protein</topology>
    </subcellularLocation>
</comment>
<feature type="transmembrane region" description="Helical" evidence="5">
    <location>
        <begin position="61"/>
        <end position="83"/>
    </location>
</feature>
<evidence type="ECO:0000256" key="5">
    <source>
        <dbReference type="SAM" id="Phobius"/>
    </source>
</evidence>
<reference evidence="7 8" key="1">
    <citation type="journal article" date="2011" name="J. Bacteriol.">
        <title>Genome sequence of Salinisphaera shabanensis, a gammaproteobacterium from the harsh, variable environment of the brine-seawater interface of the Shaban Deep in the Red Sea.</title>
        <authorList>
            <person name="Antunes A."/>
            <person name="Alam I."/>
            <person name="Bajic V.B."/>
            <person name="Stingl U."/>
        </authorList>
    </citation>
    <scope>NUCLEOTIDE SEQUENCE [LARGE SCALE GENOMIC DNA]</scope>
    <source>
        <strain evidence="7 8">E1L3A</strain>
    </source>
</reference>
<name>F7Q551_9GAMM</name>
<protein>
    <recommendedName>
        <fullName evidence="6">DUF202 domain-containing protein</fullName>
    </recommendedName>
</protein>
<proteinExistence type="predicted"/>
<dbReference type="AlphaFoldDB" id="F7Q551"/>
<dbReference type="Pfam" id="PF02656">
    <property type="entry name" value="DUF202"/>
    <property type="match status" value="1"/>
</dbReference>
<dbReference type="Proteomes" id="UP000006242">
    <property type="component" value="Unassembled WGS sequence"/>
</dbReference>
<evidence type="ECO:0000313" key="7">
    <source>
        <dbReference type="EMBL" id="ERJ19079.1"/>
    </source>
</evidence>
<gene>
    <name evidence="7" type="ORF">SSPSH_001918</name>
</gene>
<evidence type="ECO:0000256" key="4">
    <source>
        <dbReference type="ARBA" id="ARBA00023136"/>
    </source>
</evidence>
<organism evidence="7 8">
    <name type="scientific">Salinisphaera shabanensis E1L3A</name>
    <dbReference type="NCBI Taxonomy" id="1033802"/>
    <lineage>
        <taxon>Bacteria</taxon>
        <taxon>Pseudomonadati</taxon>
        <taxon>Pseudomonadota</taxon>
        <taxon>Gammaproteobacteria</taxon>
        <taxon>Salinisphaerales</taxon>
        <taxon>Salinisphaeraceae</taxon>
        <taxon>Salinisphaera</taxon>
    </lineage>
</organism>
<dbReference type="RefSeq" id="WP_006912649.1">
    <property type="nucleotide sequence ID" value="NZ_AFNV02000012.1"/>
</dbReference>
<keyword evidence="2 5" id="KW-0812">Transmembrane</keyword>
<sequence>MRRHEPYDDIDPDTLIARDWLALSRSRLANERTLLAYIRTSLSMIGLGAILAKWIEHPSALVGGIVLGGTGVFVLIIGGVRFVQENRRYRRLTNQPNGLGTDGF</sequence>